<dbReference type="eggNOG" id="COG1808">
    <property type="taxonomic scope" value="Bacteria"/>
</dbReference>
<keyword evidence="1" id="KW-0812">Transmembrane</keyword>
<evidence type="ECO:0000313" key="2">
    <source>
        <dbReference type="EMBL" id="ABJ84408.1"/>
    </source>
</evidence>
<dbReference type="AlphaFoldDB" id="Q021I1"/>
<dbReference type="HOGENOM" id="CLU_902308_0_0_0"/>
<proteinExistence type="predicted"/>
<organism evidence="2">
    <name type="scientific">Solibacter usitatus (strain Ellin6076)</name>
    <dbReference type="NCBI Taxonomy" id="234267"/>
    <lineage>
        <taxon>Bacteria</taxon>
        <taxon>Pseudomonadati</taxon>
        <taxon>Acidobacteriota</taxon>
        <taxon>Terriglobia</taxon>
        <taxon>Bryobacterales</taxon>
        <taxon>Solibacteraceae</taxon>
        <taxon>Candidatus Solibacter</taxon>
    </lineage>
</organism>
<protein>
    <recommendedName>
        <fullName evidence="3">Threonine/serine exporter-like N-terminal domain-containing protein</fullName>
    </recommendedName>
</protein>
<accession>Q021I1</accession>
<sequence length="293" mass="30903">MHEIRTTIPPECVAEAARLAHAAGIERVVIAEVFVEGPNEHRRLLSVETSTPQARVFVESFLHSPVLSEAGCTLTSREVRAIVGGGPVSNLTRPMSEPIPDIIQDLWQLSHVTPSYIARAAAGAILLATGILGNDPVAIIAAALFLPFLAQVLALSLGVWSRDRRLVLHGARALATSTVLALGAGAAVAWIQGGPILYAGFRSPLNNFFLSCIIGVTAGLSTADDTGRRYLLAVAAAVQLAIFPVWLGAAAVLGTPAHDILYSRILSFGINLTTITVATLAAYASLHLRSERL</sequence>
<dbReference type="EMBL" id="CP000473">
    <property type="protein sequence ID" value="ABJ84408.1"/>
    <property type="molecule type" value="Genomic_DNA"/>
</dbReference>
<gene>
    <name evidence="2" type="ordered locus">Acid_3435</name>
</gene>
<dbReference type="KEGG" id="sus:Acid_3435"/>
<feature type="transmembrane region" description="Helical" evidence="1">
    <location>
        <begin position="265"/>
        <end position="286"/>
    </location>
</feature>
<feature type="transmembrane region" description="Helical" evidence="1">
    <location>
        <begin position="173"/>
        <end position="193"/>
    </location>
</feature>
<dbReference type="OrthoDB" id="849275at2"/>
<dbReference type="InParanoid" id="Q021I1"/>
<keyword evidence="1" id="KW-0472">Membrane</keyword>
<feature type="transmembrane region" description="Helical" evidence="1">
    <location>
        <begin position="205"/>
        <end position="223"/>
    </location>
</feature>
<keyword evidence="1" id="KW-1133">Transmembrane helix</keyword>
<evidence type="ECO:0008006" key="3">
    <source>
        <dbReference type="Google" id="ProtNLM"/>
    </source>
</evidence>
<feature type="transmembrane region" description="Helical" evidence="1">
    <location>
        <begin position="230"/>
        <end position="253"/>
    </location>
</feature>
<reference evidence="2" key="1">
    <citation type="submission" date="2006-10" db="EMBL/GenBank/DDBJ databases">
        <title>Complete sequence of Solibacter usitatus Ellin6076.</title>
        <authorList>
            <consortium name="US DOE Joint Genome Institute"/>
            <person name="Copeland A."/>
            <person name="Lucas S."/>
            <person name="Lapidus A."/>
            <person name="Barry K."/>
            <person name="Detter J.C."/>
            <person name="Glavina del Rio T."/>
            <person name="Hammon N."/>
            <person name="Israni S."/>
            <person name="Dalin E."/>
            <person name="Tice H."/>
            <person name="Pitluck S."/>
            <person name="Thompson L.S."/>
            <person name="Brettin T."/>
            <person name="Bruce D."/>
            <person name="Han C."/>
            <person name="Tapia R."/>
            <person name="Gilna P."/>
            <person name="Schmutz J."/>
            <person name="Larimer F."/>
            <person name="Land M."/>
            <person name="Hauser L."/>
            <person name="Kyrpides N."/>
            <person name="Mikhailova N."/>
            <person name="Janssen P.H."/>
            <person name="Kuske C.R."/>
            <person name="Richardson P."/>
        </authorList>
    </citation>
    <scope>NUCLEOTIDE SEQUENCE</scope>
    <source>
        <strain evidence="2">Ellin6076</strain>
    </source>
</reference>
<feature type="transmembrane region" description="Helical" evidence="1">
    <location>
        <begin position="139"/>
        <end position="161"/>
    </location>
</feature>
<feature type="transmembrane region" description="Helical" evidence="1">
    <location>
        <begin position="116"/>
        <end position="133"/>
    </location>
</feature>
<evidence type="ECO:0000256" key="1">
    <source>
        <dbReference type="SAM" id="Phobius"/>
    </source>
</evidence>
<name>Q021I1_SOLUE</name>